<dbReference type="Pfam" id="PF14322">
    <property type="entry name" value="SusD-like_3"/>
    <property type="match status" value="1"/>
</dbReference>
<evidence type="ECO:0000256" key="2">
    <source>
        <dbReference type="ARBA" id="ARBA00006275"/>
    </source>
</evidence>
<name>A0A4S8I0Y3_9BACT</name>
<gene>
    <name evidence="8" type="ORF">FAM09_12475</name>
</gene>
<comment type="similarity">
    <text evidence="2">Belongs to the SusD family.</text>
</comment>
<evidence type="ECO:0000256" key="4">
    <source>
        <dbReference type="ARBA" id="ARBA00023136"/>
    </source>
</evidence>
<reference evidence="8 9" key="1">
    <citation type="submission" date="2019-04" db="EMBL/GenBank/DDBJ databases">
        <title>Niastella caeni sp. nov., isolated from activated sludge.</title>
        <authorList>
            <person name="Sheng M."/>
        </authorList>
    </citation>
    <scope>NUCLEOTIDE SEQUENCE [LARGE SCALE GENOMIC DNA]</scope>
    <source>
        <strain evidence="8 9">HX-2-15</strain>
    </source>
</reference>
<evidence type="ECO:0000259" key="6">
    <source>
        <dbReference type="Pfam" id="PF07980"/>
    </source>
</evidence>
<comment type="subcellular location">
    <subcellularLocation>
        <location evidence="1">Cell outer membrane</location>
    </subcellularLocation>
</comment>
<dbReference type="SUPFAM" id="SSF48452">
    <property type="entry name" value="TPR-like"/>
    <property type="match status" value="1"/>
</dbReference>
<organism evidence="8 9">
    <name type="scientific">Niastella caeni</name>
    <dbReference type="NCBI Taxonomy" id="2569763"/>
    <lineage>
        <taxon>Bacteria</taxon>
        <taxon>Pseudomonadati</taxon>
        <taxon>Bacteroidota</taxon>
        <taxon>Chitinophagia</taxon>
        <taxon>Chitinophagales</taxon>
        <taxon>Chitinophagaceae</taxon>
        <taxon>Niastella</taxon>
    </lineage>
</organism>
<dbReference type="EMBL" id="STFF01000003">
    <property type="protein sequence ID" value="THU39322.1"/>
    <property type="molecule type" value="Genomic_DNA"/>
</dbReference>
<dbReference type="Pfam" id="PF07980">
    <property type="entry name" value="SusD_RagB"/>
    <property type="match status" value="1"/>
</dbReference>
<sequence length="485" mass="53692">MKCLKYIFTVMVLNAIMPSCKKDFLTVPNKNVILRQAYVVDLKTTGDYLNGVYTRLPAFFDWGGINYPEMVADNIKPMTGLGLLEPYYLWSQQANDSRGRSFDIMGVNANGGWIVGINIAQACSFVLENVDKYKEQNPQLADNFKGQAYALRALVHFAMVNIFAQSYFFTPDASHPGIPYVNSSDWAEPATRASVAKVYEQIIADLNNAITLLPVQQSAPEDFKHSLFGKFAAKALLARVHLFKGDWMVSKNLAVEVASAVPVMSINEGYPSRLFTNSETEALFQLPPSDRSVSKSAGTYFTAFSATLYGGDYHVLFATNDIASIIKENPLDARNSWVQRSGSDWNIKKFPKNVIPGFPQPEGSYFQTLLRSSEMYLTVAEASAKLGDEVTARAYLDNIRQRALPTGAPTTATGSALLDSIYKERRKELAFEGIRMFDIQRLKQAVKRVDAPLSVQNLPFGSNKAIAPIPTSDVEKGGMPQNPGY</sequence>
<dbReference type="InterPro" id="IPR011990">
    <property type="entry name" value="TPR-like_helical_dom_sf"/>
</dbReference>
<evidence type="ECO:0000313" key="9">
    <source>
        <dbReference type="Proteomes" id="UP000306918"/>
    </source>
</evidence>
<dbReference type="Gene3D" id="2.20.20.130">
    <property type="match status" value="1"/>
</dbReference>
<dbReference type="Gene3D" id="1.25.40.900">
    <property type="match status" value="1"/>
</dbReference>
<evidence type="ECO:0000256" key="5">
    <source>
        <dbReference type="ARBA" id="ARBA00023237"/>
    </source>
</evidence>
<keyword evidence="5" id="KW-0998">Cell outer membrane</keyword>
<feature type="domain" description="SusD-like N-terminal" evidence="7">
    <location>
        <begin position="124"/>
        <end position="242"/>
    </location>
</feature>
<dbReference type="AlphaFoldDB" id="A0A4S8I0Y3"/>
<proteinExistence type="inferred from homology"/>
<evidence type="ECO:0000313" key="8">
    <source>
        <dbReference type="EMBL" id="THU39322.1"/>
    </source>
</evidence>
<keyword evidence="3" id="KW-0732">Signal</keyword>
<evidence type="ECO:0000259" key="7">
    <source>
        <dbReference type="Pfam" id="PF14322"/>
    </source>
</evidence>
<dbReference type="RefSeq" id="WP_136577454.1">
    <property type="nucleotide sequence ID" value="NZ_STFF01000003.1"/>
</dbReference>
<dbReference type="GO" id="GO:0009279">
    <property type="term" value="C:cell outer membrane"/>
    <property type="evidence" value="ECO:0007669"/>
    <property type="project" value="UniProtKB-SubCell"/>
</dbReference>
<evidence type="ECO:0000256" key="3">
    <source>
        <dbReference type="ARBA" id="ARBA00022729"/>
    </source>
</evidence>
<comment type="caution">
    <text evidence="8">The sequence shown here is derived from an EMBL/GenBank/DDBJ whole genome shotgun (WGS) entry which is preliminary data.</text>
</comment>
<keyword evidence="4" id="KW-0472">Membrane</keyword>
<dbReference type="InterPro" id="IPR033985">
    <property type="entry name" value="SusD-like_N"/>
</dbReference>
<protein>
    <submittedName>
        <fullName evidence="8">RagB/SusD family nutrient uptake outer membrane protein</fullName>
    </submittedName>
</protein>
<dbReference type="OrthoDB" id="1080118at2"/>
<evidence type="ECO:0000256" key="1">
    <source>
        <dbReference type="ARBA" id="ARBA00004442"/>
    </source>
</evidence>
<dbReference type="Proteomes" id="UP000306918">
    <property type="component" value="Unassembled WGS sequence"/>
</dbReference>
<accession>A0A4S8I0Y3</accession>
<feature type="domain" description="RagB/SusD" evidence="6">
    <location>
        <begin position="339"/>
        <end position="485"/>
    </location>
</feature>
<dbReference type="InterPro" id="IPR012944">
    <property type="entry name" value="SusD_RagB_dom"/>
</dbReference>
<keyword evidence="9" id="KW-1185">Reference proteome</keyword>
<dbReference type="Gene3D" id="1.25.40.390">
    <property type="match status" value="1"/>
</dbReference>